<evidence type="ECO:0000313" key="9">
    <source>
        <dbReference type="Proteomes" id="UP001273166"/>
    </source>
</evidence>
<dbReference type="SMART" id="SM00184">
    <property type="entry name" value="RING"/>
    <property type="match status" value="1"/>
</dbReference>
<reference evidence="8" key="1">
    <citation type="journal article" date="2023" name="Mol. Phylogenet. Evol.">
        <title>Genome-scale phylogeny and comparative genomics of the fungal order Sordariales.</title>
        <authorList>
            <person name="Hensen N."/>
            <person name="Bonometti L."/>
            <person name="Westerberg I."/>
            <person name="Brannstrom I.O."/>
            <person name="Guillou S."/>
            <person name="Cros-Aarteil S."/>
            <person name="Calhoun S."/>
            <person name="Haridas S."/>
            <person name="Kuo A."/>
            <person name="Mondo S."/>
            <person name="Pangilinan J."/>
            <person name="Riley R."/>
            <person name="LaButti K."/>
            <person name="Andreopoulos B."/>
            <person name="Lipzen A."/>
            <person name="Chen C."/>
            <person name="Yan M."/>
            <person name="Daum C."/>
            <person name="Ng V."/>
            <person name="Clum A."/>
            <person name="Steindorff A."/>
            <person name="Ohm R.A."/>
            <person name="Martin F."/>
            <person name="Silar P."/>
            <person name="Natvig D.O."/>
            <person name="Lalanne C."/>
            <person name="Gautier V."/>
            <person name="Ament-Velasquez S.L."/>
            <person name="Kruys A."/>
            <person name="Hutchinson M.I."/>
            <person name="Powell A.J."/>
            <person name="Barry K."/>
            <person name="Miller A.N."/>
            <person name="Grigoriev I.V."/>
            <person name="Debuchy R."/>
            <person name="Gladieux P."/>
            <person name="Hiltunen Thoren M."/>
            <person name="Johannesson H."/>
        </authorList>
    </citation>
    <scope>NUCLEOTIDE SEQUENCE</scope>
    <source>
        <strain evidence="8">CBS 333.67</strain>
    </source>
</reference>
<evidence type="ECO:0000259" key="7">
    <source>
        <dbReference type="PROSITE" id="PS50145"/>
    </source>
</evidence>
<evidence type="ECO:0000256" key="2">
    <source>
        <dbReference type="ARBA" id="ARBA00022771"/>
    </source>
</evidence>
<accession>A0AAJ0GQB5</accession>
<gene>
    <name evidence="8" type="ORF">B0T15DRAFT_230792</name>
</gene>
<evidence type="ECO:0000256" key="3">
    <source>
        <dbReference type="ARBA" id="ARBA00022833"/>
    </source>
</evidence>
<dbReference type="InterPro" id="IPR027370">
    <property type="entry name" value="Znf-RING_euk"/>
</dbReference>
<dbReference type="Pfam" id="PF13445">
    <property type="entry name" value="zf-RING_UBOX"/>
    <property type="match status" value="1"/>
</dbReference>
<organism evidence="8 9">
    <name type="scientific">Chaetomium strumarium</name>
    <dbReference type="NCBI Taxonomy" id="1170767"/>
    <lineage>
        <taxon>Eukaryota</taxon>
        <taxon>Fungi</taxon>
        <taxon>Dikarya</taxon>
        <taxon>Ascomycota</taxon>
        <taxon>Pezizomycotina</taxon>
        <taxon>Sordariomycetes</taxon>
        <taxon>Sordariomycetidae</taxon>
        <taxon>Sordariales</taxon>
        <taxon>Chaetomiaceae</taxon>
        <taxon>Chaetomium</taxon>
    </lineage>
</organism>
<dbReference type="SUPFAM" id="SSF49599">
    <property type="entry name" value="TRAF domain-like"/>
    <property type="match status" value="2"/>
</dbReference>
<feature type="compositionally biased region" description="Low complexity" evidence="5">
    <location>
        <begin position="467"/>
        <end position="478"/>
    </location>
</feature>
<evidence type="ECO:0000259" key="6">
    <source>
        <dbReference type="PROSITE" id="PS50089"/>
    </source>
</evidence>
<keyword evidence="9" id="KW-1185">Reference proteome</keyword>
<dbReference type="PANTHER" id="PTHR10131">
    <property type="entry name" value="TNF RECEPTOR ASSOCIATED FACTOR"/>
    <property type="match status" value="1"/>
</dbReference>
<feature type="domain" description="RING-type" evidence="6">
    <location>
        <begin position="65"/>
        <end position="103"/>
    </location>
</feature>
<feature type="zinc finger region" description="TRAF-type" evidence="4">
    <location>
        <begin position="201"/>
        <end position="275"/>
    </location>
</feature>
<evidence type="ECO:0008006" key="10">
    <source>
        <dbReference type="Google" id="ProtNLM"/>
    </source>
</evidence>
<protein>
    <recommendedName>
        <fullName evidence="10">RING-type domain-containing protein</fullName>
    </recommendedName>
</protein>
<dbReference type="AlphaFoldDB" id="A0AAJ0GQB5"/>
<evidence type="ECO:0000256" key="4">
    <source>
        <dbReference type="PROSITE-ProRule" id="PRU00207"/>
    </source>
</evidence>
<sequence>MPPPNTPEGVVTAPASPPASPAASQPTALLTGGGAGNTPLPEPEILELDYLSIEYVGPVDETLLCPICRTPFHSPVMMPCGHTFCVGCINQALEARSVCPLDRQPINKTRDYCRSPLIVKEQLDRLKVKCPNRRCDYECNREHLRGHYERRCEYTPVRCPIPDCTKYVARRDAKSENGCLHKEFPCQYCGEAVTSADCDDHYTDSCKGAIVSCDECGETVVRHRLGKHLAQDCPEGIARCKWHAAKWHRARCQVKGKRRDVREHERGCAYEFINELKDLRDQRARREAEDRQMINDLAARLARVEAASRRKRRPRERRERHEQGNEPAPMNETPLNPGNTETASRSIPTRNDETSLLPDFPVDNGARASPEAPSPEDYMLAQFERIEGHLEDLRKQMMEMDAHQSLGLLRTTARFNEQFAELGSKVGVLNMHTTWLMNMQRQTHVQQRTGSTTAGPPTAGISHTDDTSTTGALSSGTGVRYQAASRRSSSSGRGEHPPRL</sequence>
<feature type="compositionally biased region" description="Polar residues" evidence="5">
    <location>
        <begin position="333"/>
        <end position="349"/>
    </location>
</feature>
<evidence type="ECO:0000313" key="8">
    <source>
        <dbReference type="EMBL" id="KAK3304116.1"/>
    </source>
</evidence>
<evidence type="ECO:0000256" key="5">
    <source>
        <dbReference type="SAM" id="MobiDB-lite"/>
    </source>
</evidence>
<dbReference type="Proteomes" id="UP001273166">
    <property type="component" value="Unassembled WGS sequence"/>
</dbReference>
<keyword evidence="1 4" id="KW-0479">Metal-binding</keyword>
<feature type="region of interest" description="Disordered" evidence="5">
    <location>
        <begin position="1"/>
        <end position="38"/>
    </location>
</feature>
<dbReference type="RefSeq" id="XP_062719896.1">
    <property type="nucleotide sequence ID" value="XM_062862941.1"/>
</dbReference>
<dbReference type="InterPro" id="IPR001293">
    <property type="entry name" value="Znf_TRAF"/>
</dbReference>
<dbReference type="PROSITE" id="PS50089">
    <property type="entry name" value="ZF_RING_2"/>
    <property type="match status" value="1"/>
</dbReference>
<dbReference type="PROSITE" id="PS50145">
    <property type="entry name" value="ZF_TRAF"/>
    <property type="match status" value="1"/>
</dbReference>
<reference evidence="8" key="2">
    <citation type="submission" date="2023-06" db="EMBL/GenBank/DDBJ databases">
        <authorList>
            <consortium name="Lawrence Berkeley National Laboratory"/>
            <person name="Mondo S.J."/>
            <person name="Hensen N."/>
            <person name="Bonometti L."/>
            <person name="Westerberg I."/>
            <person name="Brannstrom I.O."/>
            <person name="Guillou S."/>
            <person name="Cros-Aarteil S."/>
            <person name="Calhoun S."/>
            <person name="Haridas S."/>
            <person name="Kuo A."/>
            <person name="Pangilinan J."/>
            <person name="Riley R."/>
            <person name="Labutti K."/>
            <person name="Andreopoulos B."/>
            <person name="Lipzen A."/>
            <person name="Chen C."/>
            <person name="Yanf M."/>
            <person name="Daum C."/>
            <person name="Ng V."/>
            <person name="Clum A."/>
            <person name="Steindorff A."/>
            <person name="Ohm R."/>
            <person name="Martin F."/>
            <person name="Silar P."/>
            <person name="Natvig D."/>
            <person name="Lalanne C."/>
            <person name="Gautier V."/>
            <person name="Ament-Velasquez S.L."/>
            <person name="Kruys A."/>
            <person name="Hutchinson M.I."/>
            <person name="Powell A.J."/>
            <person name="Barry K."/>
            <person name="Miller A.N."/>
            <person name="Grigoriev I.V."/>
            <person name="Debuchy R."/>
            <person name="Gladieux P."/>
            <person name="Thoren M.H."/>
            <person name="Johannesson H."/>
        </authorList>
    </citation>
    <scope>NUCLEOTIDE SEQUENCE</scope>
    <source>
        <strain evidence="8">CBS 333.67</strain>
    </source>
</reference>
<keyword evidence="3 4" id="KW-0862">Zinc</keyword>
<feature type="compositionally biased region" description="Low complexity" evidence="5">
    <location>
        <begin position="21"/>
        <end position="30"/>
    </location>
</feature>
<dbReference type="InterPro" id="IPR013083">
    <property type="entry name" value="Znf_RING/FYVE/PHD"/>
</dbReference>
<feature type="compositionally biased region" description="Low complexity" evidence="5">
    <location>
        <begin position="449"/>
        <end position="460"/>
    </location>
</feature>
<dbReference type="PANTHER" id="PTHR10131:SF94">
    <property type="entry name" value="TNF RECEPTOR-ASSOCIATED FACTOR 4"/>
    <property type="match status" value="1"/>
</dbReference>
<dbReference type="PROSITE" id="PS00518">
    <property type="entry name" value="ZF_RING_1"/>
    <property type="match status" value="1"/>
</dbReference>
<comment type="caution">
    <text evidence="8">The sequence shown here is derived from an EMBL/GenBank/DDBJ whole genome shotgun (WGS) entry which is preliminary data.</text>
</comment>
<dbReference type="SUPFAM" id="SSF57850">
    <property type="entry name" value="RING/U-box"/>
    <property type="match status" value="1"/>
</dbReference>
<proteinExistence type="predicted"/>
<feature type="region of interest" description="Disordered" evidence="5">
    <location>
        <begin position="305"/>
        <end position="376"/>
    </location>
</feature>
<keyword evidence="2 4" id="KW-0863">Zinc-finger</keyword>
<dbReference type="Gene3D" id="3.30.40.10">
    <property type="entry name" value="Zinc/RING finger domain, C3HC4 (zinc finger)"/>
    <property type="match status" value="3"/>
</dbReference>
<evidence type="ECO:0000256" key="1">
    <source>
        <dbReference type="ARBA" id="ARBA00022723"/>
    </source>
</evidence>
<dbReference type="GeneID" id="87881770"/>
<name>A0AAJ0GQB5_9PEZI</name>
<dbReference type="InterPro" id="IPR001841">
    <property type="entry name" value="Znf_RING"/>
</dbReference>
<feature type="region of interest" description="Disordered" evidence="5">
    <location>
        <begin position="443"/>
        <end position="500"/>
    </location>
</feature>
<feature type="domain" description="TRAF-type" evidence="7">
    <location>
        <begin position="201"/>
        <end position="275"/>
    </location>
</feature>
<dbReference type="GO" id="GO:0008270">
    <property type="term" value="F:zinc ion binding"/>
    <property type="evidence" value="ECO:0007669"/>
    <property type="project" value="UniProtKB-KW"/>
</dbReference>
<dbReference type="EMBL" id="JAUDZG010000005">
    <property type="protein sequence ID" value="KAK3304116.1"/>
    <property type="molecule type" value="Genomic_DNA"/>
</dbReference>
<dbReference type="InterPro" id="IPR017907">
    <property type="entry name" value="Znf_RING_CS"/>
</dbReference>